<evidence type="ECO:0000256" key="1">
    <source>
        <dbReference type="SAM" id="SignalP"/>
    </source>
</evidence>
<dbReference type="AlphaFoldDB" id="A0A014NLI3"/>
<reference evidence="3 4" key="1">
    <citation type="submission" date="2014-02" db="EMBL/GenBank/DDBJ databases">
        <title>Draft genome of Erwinia mallotivora strain BT-MARDI, a papaya dieback pathogen.</title>
        <authorList>
            <person name="Redzuan R."/>
            <person name="Abu Bakar N."/>
            <person name="Badrun R."/>
            <person name="Mohd Raih M.F."/>
            <person name="Rozano L."/>
            <person name="Mat Amin N."/>
        </authorList>
    </citation>
    <scope>NUCLEOTIDE SEQUENCE [LARGE SCALE GENOMIC DNA]</scope>
    <source>
        <strain evidence="3 4">BT-MARDI</strain>
    </source>
</reference>
<evidence type="ECO:0000259" key="2">
    <source>
        <dbReference type="Pfam" id="PF07007"/>
    </source>
</evidence>
<proteinExistence type="predicted"/>
<protein>
    <recommendedName>
        <fullName evidence="2">Lysozyme inhibitor LprI-like N-terminal domain-containing protein</fullName>
    </recommendedName>
</protein>
<accession>A0A014NLI3</accession>
<feature type="signal peptide" evidence="1">
    <location>
        <begin position="1"/>
        <end position="23"/>
    </location>
</feature>
<evidence type="ECO:0000313" key="4">
    <source>
        <dbReference type="Proteomes" id="UP000019918"/>
    </source>
</evidence>
<dbReference type="RefSeq" id="WP_034939024.1">
    <property type="nucleotide sequence ID" value="NZ_JFHN01000056.1"/>
</dbReference>
<organism evidence="3 4">
    <name type="scientific">Erwinia mallotivora</name>
    <dbReference type="NCBI Taxonomy" id="69222"/>
    <lineage>
        <taxon>Bacteria</taxon>
        <taxon>Pseudomonadati</taxon>
        <taxon>Pseudomonadota</taxon>
        <taxon>Gammaproteobacteria</taxon>
        <taxon>Enterobacterales</taxon>
        <taxon>Erwiniaceae</taxon>
        <taxon>Erwinia</taxon>
    </lineage>
</organism>
<dbReference type="EMBL" id="JFHN01000056">
    <property type="protein sequence ID" value="EXU74645.1"/>
    <property type="molecule type" value="Genomic_DNA"/>
</dbReference>
<feature type="domain" description="Lysozyme inhibitor LprI-like N-terminal" evidence="2">
    <location>
        <begin position="35"/>
        <end position="128"/>
    </location>
</feature>
<feature type="chain" id="PRO_5001474124" description="Lysozyme inhibitor LprI-like N-terminal domain-containing protein" evidence="1">
    <location>
        <begin position="24"/>
        <end position="135"/>
    </location>
</feature>
<comment type="caution">
    <text evidence="3">The sequence shown here is derived from an EMBL/GenBank/DDBJ whole genome shotgun (WGS) entry which is preliminary data.</text>
</comment>
<keyword evidence="4" id="KW-1185">Reference proteome</keyword>
<dbReference type="Gene3D" id="1.20.1270.180">
    <property type="match status" value="1"/>
</dbReference>
<dbReference type="Pfam" id="PF07007">
    <property type="entry name" value="LprI"/>
    <property type="match status" value="1"/>
</dbReference>
<dbReference type="InterPro" id="IPR009739">
    <property type="entry name" value="LprI-like_N"/>
</dbReference>
<sequence>MKKYHLMVTFLFAMFVSGTWASAKDNNLPCMGFSHTVEVSACMFDLAESKKEAYTKEYKVYLGTITTKEERPYDKVVIANLVREARKNWDIYNEKECRAEASIYEEDSYGFNDKYNSCLIKHYDERIKYYRENKF</sequence>
<dbReference type="PATRIC" id="fig|69222.5.peg.3225"/>
<name>A0A014NLI3_9GAMM</name>
<keyword evidence="1" id="KW-0732">Signal</keyword>
<gene>
    <name evidence="3" type="ORF">BG55_15810</name>
</gene>
<dbReference type="Proteomes" id="UP000019918">
    <property type="component" value="Unassembled WGS sequence"/>
</dbReference>
<evidence type="ECO:0000313" key="3">
    <source>
        <dbReference type="EMBL" id="EXU74645.1"/>
    </source>
</evidence>
<dbReference type="OrthoDB" id="6519753at2"/>